<dbReference type="EMBL" id="UOFX01000095">
    <property type="protein sequence ID" value="VAX11849.1"/>
    <property type="molecule type" value="Genomic_DNA"/>
</dbReference>
<proteinExistence type="predicted"/>
<sequence>MQTIARANLVYDEGGNKGKSKGGDGEDCNPVEKLEEMVVELAARDVFRKYKALYPDEVAKLYTPEFNAIEAVDDQLNQKTKTADISEVMRRLQQEVSMSVSTRINDVRDGDYVDLSTLDFDRLRAAFAKSSIKNAVVFDL</sequence>
<reference evidence="1" key="1">
    <citation type="submission" date="2018-06" db="EMBL/GenBank/DDBJ databases">
        <authorList>
            <person name="Zhirakovskaya E."/>
        </authorList>
    </citation>
    <scope>NUCLEOTIDE SEQUENCE</scope>
</reference>
<accession>A0A3B1B0I5</accession>
<evidence type="ECO:0000313" key="1">
    <source>
        <dbReference type="EMBL" id="VAX11849.1"/>
    </source>
</evidence>
<dbReference type="AlphaFoldDB" id="A0A3B1B0I5"/>
<organism evidence="1">
    <name type="scientific">hydrothermal vent metagenome</name>
    <dbReference type="NCBI Taxonomy" id="652676"/>
    <lineage>
        <taxon>unclassified sequences</taxon>
        <taxon>metagenomes</taxon>
        <taxon>ecological metagenomes</taxon>
    </lineage>
</organism>
<gene>
    <name evidence="1" type="ORF">MNBD_GAMMA26-2575</name>
</gene>
<name>A0A3B1B0I5_9ZZZZ</name>
<protein>
    <submittedName>
        <fullName evidence="1">Uncharacterized protein</fullName>
    </submittedName>
</protein>